<dbReference type="EMBL" id="CP019343">
    <property type="protein sequence ID" value="ARN72951.1"/>
    <property type="molecule type" value="Genomic_DNA"/>
</dbReference>
<evidence type="ECO:0000256" key="7">
    <source>
        <dbReference type="ARBA" id="ARBA00023237"/>
    </source>
</evidence>
<sequence length="696" mass="78710">MVALPVVVLFSLLSSAAAVAASESSDYYDETDMFVDIPAVSSGSRMKQARQDSPSSVTVIDSDMIAALAPNNLVEVFRLVPGFISFYVNGSVQSLSGHDLTDDDPRRLEVRINGRSVYVPSYPTISWDSLGITPDDIDHIEFVRGSNVPVYGSNAVVGAVSITTKSPLKESGTHVRATAGDQNTRNINIRSNFQVGSGYGQVRVSHRENDGFDGNIGLEEWRRTHPEDDYGNLARLDDDTDVGHIVLNTTFTPSLLDTVEFELGWSEGDFGIGDGDHSEEFADDENTSYWLTAGWQRVEEFQQWKWHMSLYDSDSDHQSLISLAEEEGWTPEELAIELQGNPDILVNAGFGSREVTLWETELEYQHTFSNQLRMLSGLGFKYQTLKAPNALETTGTVDNEIYYAFSNVEWRFAEKWLTNIGAMVENQQIDQTNVSPRISIHYQLHPQHHFRVNASKAYRSASLFEANRKIGVNAYDIWIDDEILSEEDIDAEEIESLEAAYYGSFFDGKVDIDWRAFQEDMDGGIDNIKYKTDHADWIAANDTNGKVRFNDNGKFWRATGYDMQIKWRPLADTSIALAYANVRLDAIRINKSYRPPEPQKDDVPEHTASLFITQRFKGGWSASLLSYHQSFTNWRGGTKTDSYYRHDIALSKEMTISDYQLRFDAKVENLLDEVYLEYQTGNYYERSAFLSASVVW</sequence>
<dbReference type="InterPro" id="IPR012910">
    <property type="entry name" value="Plug_dom"/>
</dbReference>
<dbReference type="PROSITE" id="PS52016">
    <property type="entry name" value="TONB_DEPENDENT_REC_3"/>
    <property type="match status" value="1"/>
</dbReference>
<dbReference type="STRING" id="716816.BST96_01815"/>
<dbReference type="OrthoDB" id="9758929at2"/>
<name>A0A1X9N6T7_9GAMM</name>
<proteinExistence type="inferred from homology"/>
<dbReference type="GO" id="GO:0044718">
    <property type="term" value="P:siderophore transmembrane transport"/>
    <property type="evidence" value="ECO:0007669"/>
    <property type="project" value="TreeGrafter"/>
</dbReference>
<comment type="similarity">
    <text evidence="8 9">Belongs to the TonB-dependent receptor family.</text>
</comment>
<evidence type="ECO:0000259" key="11">
    <source>
        <dbReference type="Pfam" id="PF00593"/>
    </source>
</evidence>
<dbReference type="InterPro" id="IPR036942">
    <property type="entry name" value="Beta-barrel_TonB_sf"/>
</dbReference>
<dbReference type="Pfam" id="PF00593">
    <property type="entry name" value="TonB_dep_Rec_b-barrel"/>
    <property type="match status" value="1"/>
</dbReference>
<feature type="signal peptide" evidence="10">
    <location>
        <begin position="1"/>
        <end position="20"/>
    </location>
</feature>
<evidence type="ECO:0000256" key="3">
    <source>
        <dbReference type="ARBA" id="ARBA00022452"/>
    </source>
</evidence>
<keyword evidence="2 8" id="KW-0813">Transport</keyword>
<dbReference type="InterPro" id="IPR000531">
    <property type="entry name" value="Beta-barrel_TonB"/>
</dbReference>
<dbReference type="PANTHER" id="PTHR30069:SF27">
    <property type="entry name" value="BLL4766 PROTEIN"/>
    <property type="match status" value="1"/>
</dbReference>
<protein>
    <recommendedName>
        <fullName evidence="15">TonB-dependent receptor</fullName>
    </recommendedName>
</protein>
<dbReference type="InterPro" id="IPR039426">
    <property type="entry name" value="TonB-dep_rcpt-like"/>
</dbReference>
<feature type="domain" description="TonB-dependent receptor-like beta-barrel" evidence="11">
    <location>
        <begin position="239"/>
        <end position="670"/>
    </location>
</feature>
<evidence type="ECO:0000259" key="12">
    <source>
        <dbReference type="Pfam" id="PF07715"/>
    </source>
</evidence>
<evidence type="ECO:0000256" key="5">
    <source>
        <dbReference type="ARBA" id="ARBA00023077"/>
    </source>
</evidence>
<reference evidence="13 14" key="1">
    <citation type="submission" date="2016-11" db="EMBL/GenBank/DDBJ databases">
        <title>Trade-off between light-utilization and light-protection in marine flavobacteria.</title>
        <authorList>
            <person name="Kumagai Y."/>
        </authorList>
    </citation>
    <scope>NUCLEOTIDE SEQUENCE [LARGE SCALE GENOMIC DNA]</scope>
    <source>
        <strain evidence="13 14">NBRC 107125</strain>
    </source>
</reference>
<dbReference type="GO" id="GO:0015344">
    <property type="term" value="F:siderophore uptake transmembrane transporter activity"/>
    <property type="evidence" value="ECO:0007669"/>
    <property type="project" value="TreeGrafter"/>
</dbReference>
<dbReference type="SUPFAM" id="SSF56935">
    <property type="entry name" value="Porins"/>
    <property type="match status" value="1"/>
</dbReference>
<dbReference type="PANTHER" id="PTHR30069">
    <property type="entry name" value="TONB-DEPENDENT OUTER MEMBRANE RECEPTOR"/>
    <property type="match status" value="1"/>
</dbReference>
<dbReference type="RefSeq" id="WP_085757044.1">
    <property type="nucleotide sequence ID" value="NZ_CP019343.1"/>
</dbReference>
<evidence type="ECO:0000256" key="10">
    <source>
        <dbReference type="SAM" id="SignalP"/>
    </source>
</evidence>
<evidence type="ECO:0000256" key="1">
    <source>
        <dbReference type="ARBA" id="ARBA00004571"/>
    </source>
</evidence>
<dbReference type="Pfam" id="PF07715">
    <property type="entry name" value="Plug"/>
    <property type="match status" value="1"/>
</dbReference>
<dbReference type="Gene3D" id="2.170.130.10">
    <property type="entry name" value="TonB-dependent receptor, plug domain"/>
    <property type="match status" value="1"/>
</dbReference>
<organism evidence="13 14">
    <name type="scientific">Oceanicoccus sagamiensis</name>
    <dbReference type="NCBI Taxonomy" id="716816"/>
    <lineage>
        <taxon>Bacteria</taxon>
        <taxon>Pseudomonadati</taxon>
        <taxon>Pseudomonadota</taxon>
        <taxon>Gammaproteobacteria</taxon>
        <taxon>Cellvibrionales</taxon>
        <taxon>Spongiibacteraceae</taxon>
        <taxon>Oceanicoccus</taxon>
    </lineage>
</organism>
<keyword evidence="7 8" id="KW-0998">Cell outer membrane</keyword>
<gene>
    <name evidence="13" type="ORF">BST96_01815</name>
</gene>
<dbReference type="AlphaFoldDB" id="A0A1X9N6T7"/>
<evidence type="ECO:0000256" key="8">
    <source>
        <dbReference type="PROSITE-ProRule" id="PRU01360"/>
    </source>
</evidence>
<keyword evidence="10" id="KW-0732">Signal</keyword>
<comment type="subcellular location">
    <subcellularLocation>
        <location evidence="1 8">Cell outer membrane</location>
        <topology evidence="1 8">Multi-pass membrane protein</topology>
    </subcellularLocation>
</comment>
<evidence type="ECO:0000256" key="2">
    <source>
        <dbReference type="ARBA" id="ARBA00022448"/>
    </source>
</evidence>
<dbReference type="Proteomes" id="UP000193450">
    <property type="component" value="Chromosome"/>
</dbReference>
<keyword evidence="5 9" id="KW-0798">TonB box</keyword>
<dbReference type="GO" id="GO:0009279">
    <property type="term" value="C:cell outer membrane"/>
    <property type="evidence" value="ECO:0007669"/>
    <property type="project" value="UniProtKB-SubCell"/>
</dbReference>
<evidence type="ECO:0000313" key="14">
    <source>
        <dbReference type="Proteomes" id="UP000193450"/>
    </source>
</evidence>
<evidence type="ECO:0008006" key="15">
    <source>
        <dbReference type="Google" id="ProtNLM"/>
    </source>
</evidence>
<keyword evidence="6 8" id="KW-0472">Membrane</keyword>
<accession>A0A1X9N6T7</accession>
<evidence type="ECO:0000313" key="13">
    <source>
        <dbReference type="EMBL" id="ARN72951.1"/>
    </source>
</evidence>
<dbReference type="InterPro" id="IPR037066">
    <property type="entry name" value="Plug_dom_sf"/>
</dbReference>
<feature type="chain" id="PRO_5012507943" description="TonB-dependent receptor" evidence="10">
    <location>
        <begin position="21"/>
        <end position="696"/>
    </location>
</feature>
<feature type="domain" description="TonB-dependent receptor plug" evidence="12">
    <location>
        <begin position="50"/>
        <end position="158"/>
    </location>
</feature>
<dbReference type="Gene3D" id="2.40.170.20">
    <property type="entry name" value="TonB-dependent receptor, beta-barrel domain"/>
    <property type="match status" value="1"/>
</dbReference>
<dbReference type="KEGG" id="osg:BST96_01815"/>
<keyword evidence="14" id="KW-1185">Reference proteome</keyword>
<keyword evidence="3 8" id="KW-1134">Transmembrane beta strand</keyword>
<evidence type="ECO:0000256" key="9">
    <source>
        <dbReference type="RuleBase" id="RU003357"/>
    </source>
</evidence>
<keyword evidence="4 8" id="KW-0812">Transmembrane</keyword>
<evidence type="ECO:0000256" key="6">
    <source>
        <dbReference type="ARBA" id="ARBA00023136"/>
    </source>
</evidence>
<evidence type="ECO:0000256" key="4">
    <source>
        <dbReference type="ARBA" id="ARBA00022692"/>
    </source>
</evidence>